<dbReference type="GO" id="GO:0050906">
    <property type="term" value="P:detection of stimulus involved in sensory perception"/>
    <property type="evidence" value="ECO:0007669"/>
    <property type="project" value="UniProtKB-ARBA"/>
</dbReference>
<keyword evidence="7" id="KW-0406">Ion transport</keyword>
<accession>A0A3R7MBK3</accession>
<evidence type="ECO:0000256" key="11">
    <source>
        <dbReference type="ARBA" id="ARBA00023286"/>
    </source>
</evidence>
<dbReference type="Proteomes" id="UP000283509">
    <property type="component" value="Unassembled WGS sequence"/>
</dbReference>
<dbReference type="EMBL" id="QCYY01001532">
    <property type="protein sequence ID" value="ROT77379.1"/>
    <property type="molecule type" value="Genomic_DNA"/>
</dbReference>
<comment type="caution">
    <text evidence="16">The sequence shown here is derived from an EMBL/GenBank/DDBJ whole genome shotgun (WGS) entry which is preliminary data.</text>
</comment>
<comment type="similarity">
    <text evidence="2">Belongs to the glutamate-gated ion channel (TC 1.A.10.1) family.</text>
</comment>
<dbReference type="AlphaFoldDB" id="A0A3R7MBK3"/>
<sequence length="439" mass="48575">MWETYQVSQKNKQRIVPYGRWVSNTNTEDLNTQSETIDAKTRTGNKARDSLHPFATLGPSKDFKVKARKMRFGVLETLEGDSVLRRTDLTGLYLECTTLEYEPFTILKPQADGKVELEGVFGKIFDALKEITNFTNHLPTVRDGQWGSVVNGLWTGMVKELSEGTADIGVAPLSSLVELLTVVLCQVASRCSPRGQRLSPSDAFIVGTGMVFGQGSTLRIERTSERGVVLMFLLLQVLLLAFYTSNLVSALTVGPPLPPMKDLEDVYKDSSITIGFTRGSTIANEFNTDNPLYRAILQRLRDEDLVMSPEEGVERALKGGYAYMAWEYFYKMNFGGECGAFLLPPSYFPHQASIALQKDSPLVPILNKVLLDIQSVGLLQKWWMELNVARTDCSALVTAPIELKTVLTPFLLLGCSLLVSLGVLAAEVVAYRNGRPIAV</sequence>
<dbReference type="InterPro" id="IPR001320">
    <property type="entry name" value="Iontro_rcpt_C"/>
</dbReference>
<evidence type="ECO:0000256" key="10">
    <source>
        <dbReference type="ARBA" id="ARBA00023180"/>
    </source>
</evidence>
<dbReference type="Pfam" id="PF00060">
    <property type="entry name" value="Lig_chan"/>
    <property type="match status" value="1"/>
</dbReference>
<dbReference type="SMART" id="SM00918">
    <property type="entry name" value="Lig_chan-Glu_bd"/>
    <property type="match status" value="1"/>
</dbReference>
<evidence type="ECO:0000256" key="7">
    <source>
        <dbReference type="ARBA" id="ARBA00023065"/>
    </source>
</evidence>
<evidence type="ECO:0000256" key="9">
    <source>
        <dbReference type="ARBA" id="ARBA00023170"/>
    </source>
</evidence>
<organism evidence="16 17">
    <name type="scientific">Penaeus vannamei</name>
    <name type="common">Whiteleg shrimp</name>
    <name type="synonym">Litopenaeus vannamei</name>
    <dbReference type="NCBI Taxonomy" id="6689"/>
    <lineage>
        <taxon>Eukaryota</taxon>
        <taxon>Metazoa</taxon>
        <taxon>Ecdysozoa</taxon>
        <taxon>Arthropoda</taxon>
        <taxon>Crustacea</taxon>
        <taxon>Multicrustacea</taxon>
        <taxon>Malacostraca</taxon>
        <taxon>Eumalacostraca</taxon>
        <taxon>Eucarida</taxon>
        <taxon>Decapoda</taxon>
        <taxon>Dendrobranchiata</taxon>
        <taxon>Penaeoidea</taxon>
        <taxon>Penaeidae</taxon>
        <taxon>Penaeus</taxon>
    </lineage>
</organism>
<keyword evidence="10" id="KW-0325">Glycoprotein</keyword>
<dbReference type="GO" id="GO:0005886">
    <property type="term" value="C:plasma membrane"/>
    <property type="evidence" value="ECO:0007669"/>
    <property type="project" value="UniProtKB-SubCell"/>
</dbReference>
<evidence type="ECO:0000256" key="13">
    <source>
        <dbReference type="SAM" id="Phobius"/>
    </source>
</evidence>
<evidence type="ECO:0000313" key="17">
    <source>
        <dbReference type="Proteomes" id="UP000283509"/>
    </source>
</evidence>
<evidence type="ECO:0000256" key="8">
    <source>
        <dbReference type="ARBA" id="ARBA00023136"/>
    </source>
</evidence>
<keyword evidence="3" id="KW-0813">Transport</keyword>
<dbReference type="InterPro" id="IPR052192">
    <property type="entry name" value="Insect_Ionotropic_Sensory_Rcpt"/>
</dbReference>
<evidence type="ECO:0000259" key="15">
    <source>
        <dbReference type="SMART" id="SM00918"/>
    </source>
</evidence>
<dbReference type="GO" id="GO:0015276">
    <property type="term" value="F:ligand-gated monoatomic ion channel activity"/>
    <property type="evidence" value="ECO:0007669"/>
    <property type="project" value="InterPro"/>
</dbReference>
<reference evidence="16 17" key="2">
    <citation type="submission" date="2019-01" db="EMBL/GenBank/DDBJ databases">
        <title>The decoding of complex shrimp genome reveals the adaptation for benthos swimmer, frequently molting mechanism and breeding impact on genome.</title>
        <authorList>
            <person name="Sun Y."/>
            <person name="Gao Y."/>
            <person name="Yu Y."/>
        </authorList>
    </citation>
    <scope>NUCLEOTIDE SEQUENCE [LARGE SCALE GENOMIC DNA]</scope>
    <source>
        <tissue evidence="16">Muscle</tissue>
    </source>
</reference>
<dbReference type="Gene3D" id="3.40.190.10">
    <property type="entry name" value="Periplasmic binding protein-like II"/>
    <property type="match status" value="3"/>
</dbReference>
<keyword evidence="5 13" id="KW-0812">Transmembrane</keyword>
<dbReference type="PANTHER" id="PTHR42643:SF24">
    <property type="entry name" value="IONOTROPIC RECEPTOR 60A"/>
    <property type="match status" value="1"/>
</dbReference>
<dbReference type="OrthoDB" id="6117597at2759"/>
<dbReference type="Pfam" id="PF10613">
    <property type="entry name" value="Lig_chan-Glu_bd"/>
    <property type="match status" value="1"/>
</dbReference>
<evidence type="ECO:0000256" key="3">
    <source>
        <dbReference type="ARBA" id="ARBA00022448"/>
    </source>
</evidence>
<keyword evidence="11" id="KW-1071">Ligand-gated ion channel</keyword>
<feature type="domain" description="Ionotropic glutamate receptor L-glutamate and glycine-binding" evidence="15">
    <location>
        <begin position="103"/>
        <end position="163"/>
    </location>
</feature>
<reference evidence="16 17" key="1">
    <citation type="submission" date="2018-04" db="EMBL/GenBank/DDBJ databases">
        <authorList>
            <person name="Zhang X."/>
            <person name="Yuan J."/>
            <person name="Li F."/>
            <person name="Xiang J."/>
        </authorList>
    </citation>
    <scope>NUCLEOTIDE SEQUENCE [LARGE SCALE GENOMIC DNA]</scope>
    <source>
        <tissue evidence="16">Muscle</tissue>
    </source>
</reference>
<feature type="domain" description="Ionotropic glutamate receptor C-terminal" evidence="14">
    <location>
        <begin position="93"/>
        <end position="385"/>
    </location>
</feature>
<keyword evidence="12" id="KW-0407">Ion channel</keyword>
<keyword evidence="9 16" id="KW-0675">Receptor</keyword>
<gene>
    <name evidence="16" type="ORF">C7M84_003994</name>
</gene>
<keyword evidence="4" id="KW-1003">Cell membrane</keyword>
<keyword evidence="17" id="KW-1185">Reference proteome</keyword>
<evidence type="ECO:0000256" key="6">
    <source>
        <dbReference type="ARBA" id="ARBA00022989"/>
    </source>
</evidence>
<proteinExistence type="inferred from homology"/>
<evidence type="ECO:0000259" key="14">
    <source>
        <dbReference type="SMART" id="SM00079"/>
    </source>
</evidence>
<evidence type="ECO:0000256" key="2">
    <source>
        <dbReference type="ARBA" id="ARBA00008685"/>
    </source>
</evidence>
<dbReference type="SUPFAM" id="SSF53850">
    <property type="entry name" value="Periplasmic binding protein-like II"/>
    <property type="match status" value="1"/>
</dbReference>
<name>A0A3R7MBK3_PENVA</name>
<dbReference type="SMART" id="SM00079">
    <property type="entry name" value="PBPe"/>
    <property type="match status" value="1"/>
</dbReference>
<feature type="transmembrane region" description="Helical" evidence="13">
    <location>
        <begin position="410"/>
        <end position="431"/>
    </location>
</feature>
<protein>
    <submittedName>
        <fullName evidence="16">Putative glutamate receptor ionotropic, delta-1</fullName>
    </submittedName>
</protein>
<dbReference type="InterPro" id="IPR019594">
    <property type="entry name" value="Glu/Gly-bd"/>
</dbReference>
<dbReference type="STRING" id="6689.A0A3R7MBK3"/>
<dbReference type="PANTHER" id="PTHR42643">
    <property type="entry name" value="IONOTROPIC RECEPTOR 20A-RELATED"/>
    <property type="match status" value="1"/>
</dbReference>
<feature type="transmembrane region" description="Helical" evidence="13">
    <location>
        <begin position="228"/>
        <end position="253"/>
    </location>
</feature>
<evidence type="ECO:0000256" key="1">
    <source>
        <dbReference type="ARBA" id="ARBA00004651"/>
    </source>
</evidence>
<keyword evidence="8 13" id="KW-0472">Membrane</keyword>
<evidence type="ECO:0000313" key="16">
    <source>
        <dbReference type="EMBL" id="ROT77379.1"/>
    </source>
</evidence>
<keyword evidence="6 13" id="KW-1133">Transmembrane helix</keyword>
<comment type="subcellular location">
    <subcellularLocation>
        <location evidence="1">Cell membrane</location>
        <topology evidence="1">Multi-pass membrane protein</topology>
    </subcellularLocation>
</comment>
<evidence type="ECO:0000256" key="4">
    <source>
        <dbReference type="ARBA" id="ARBA00022475"/>
    </source>
</evidence>
<evidence type="ECO:0000256" key="12">
    <source>
        <dbReference type="ARBA" id="ARBA00023303"/>
    </source>
</evidence>
<evidence type="ECO:0000256" key="5">
    <source>
        <dbReference type="ARBA" id="ARBA00022692"/>
    </source>
</evidence>